<keyword evidence="4 9" id="KW-0812">Transmembrane</keyword>
<feature type="transmembrane region" description="Helical" evidence="9">
    <location>
        <begin position="500"/>
        <end position="523"/>
    </location>
</feature>
<feature type="transmembrane region" description="Helical" evidence="9">
    <location>
        <begin position="121"/>
        <end position="147"/>
    </location>
</feature>
<evidence type="ECO:0000256" key="2">
    <source>
        <dbReference type="ARBA" id="ARBA00022676"/>
    </source>
</evidence>
<keyword evidence="2" id="KW-0328">Glycosyltransferase</keyword>
<evidence type="ECO:0000256" key="5">
    <source>
        <dbReference type="ARBA" id="ARBA00022989"/>
    </source>
</evidence>
<feature type="transmembrane region" description="Helical" evidence="9">
    <location>
        <begin position="535"/>
        <end position="553"/>
    </location>
</feature>
<keyword evidence="11" id="KW-1185">Reference proteome</keyword>
<feature type="transmembrane region" description="Helical" evidence="9">
    <location>
        <begin position="177"/>
        <end position="195"/>
    </location>
</feature>
<organism evidence="10 11">
    <name type="scientific">Corynebacterium massiliense DSM 45435</name>
    <dbReference type="NCBI Taxonomy" id="1121364"/>
    <lineage>
        <taxon>Bacteria</taxon>
        <taxon>Bacillati</taxon>
        <taxon>Actinomycetota</taxon>
        <taxon>Actinomycetes</taxon>
        <taxon>Mycobacteriales</taxon>
        <taxon>Corynebacteriaceae</taxon>
        <taxon>Corynebacterium</taxon>
    </lineage>
</organism>
<feature type="transmembrane region" description="Helical" evidence="9">
    <location>
        <begin position="441"/>
        <end position="461"/>
    </location>
</feature>
<dbReference type="RefSeq" id="WP_022862024.1">
    <property type="nucleotide sequence ID" value="NZ_ATVG01000001.1"/>
</dbReference>
<evidence type="ECO:0000256" key="7">
    <source>
        <dbReference type="ARBA" id="ARBA00043987"/>
    </source>
</evidence>
<feature type="transmembrane region" description="Helical" evidence="9">
    <location>
        <begin position="565"/>
        <end position="585"/>
    </location>
</feature>
<dbReference type="Pfam" id="PF26314">
    <property type="entry name" value="MptA_B_family"/>
    <property type="match status" value="1"/>
</dbReference>
<evidence type="ECO:0000313" key="10">
    <source>
        <dbReference type="EMBL" id="WCZ32552.1"/>
    </source>
</evidence>
<feature type="transmembrane region" description="Helical" evidence="9">
    <location>
        <begin position="404"/>
        <end position="429"/>
    </location>
</feature>
<proteinExistence type="inferred from homology"/>
<keyword evidence="3" id="KW-0808">Transferase</keyword>
<gene>
    <name evidence="10" type="ORF">CMASS_05555</name>
</gene>
<feature type="transmembrane region" description="Helical" evidence="9">
    <location>
        <begin position="299"/>
        <end position="316"/>
    </location>
</feature>
<dbReference type="Proteomes" id="UP001220064">
    <property type="component" value="Chromosome"/>
</dbReference>
<name>A0ABY7UAQ4_9CORY</name>
<evidence type="ECO:0000256" key="4">
    <source>
        <dbReference type="ARBA" id="ARBA00022692"/>
    </source>
</evidence>
<feature type="transmembrane region" description="Helical" evidence="9">
    <location>
        <begin position="467"/>
        <end position="488"/>
    </location>
</feature>
<evidence type="ECO:0000256" key="9">
    <source>
        <dbReference type="SAM" id="Phobius"/>
    </source>
</evidence>
<feature type="transmembrane region" description="Helical" evidence="9">
    <location>
        <begin position="360"/>
        <end position="384"/>
    </location>
</feature>
<protein>
    <recommendedName>
        <fullName evidence="12">Alpha 1,6 mannopyranosyltransferase</fullName>
    </recommendedName>
</protein>
<evidence type="ECO:0000256" key="3">
    <source>
        <dbReference type="ARBA" id="ARBA00022679"/>
    </source>
</evidence>
<evidence type="ECO:0000313" key="11">
    <source>
        <dbReference type="Proteomes" id="UP001220064"/>
    </source>
</evidence>
<evidence type="ECO:0008006" key="12">
    <source>
        <dbReference type="Google" id="ProtNLM"/>
    </source>
</evidence>
<accession>A0ABY7UAQ4</accession>
<feature type="region of interest" description="Disordered" evidence="8">
    <location>
        <begin position="23"/>
        <end position="68"/>
    </location>
</feature>
<evidence type="ECO:0000256" key="1">
    <source>
        <dbReference type="ARBA" id="ARBA00004141"/>
    </source>
</evidence>
<keyword evidence="6 9" id="KW-0472">Membrane</keyword>
<comment type="similarity">
    <text evidence="7">Belongs to the MptA/B family.</text>
</comment>
<feature type="transmembrane region" description="Helical" evidence="9">
    <location>
        <begin position="264"/>
        <end position="287"/>
    </location>
</feature>
<keyword evidence="5 9" id="KW-1133">Transmembrane helix</keyword>
<feature type="transmembrane region" description="Helical" evidence="9">
    <location>
        <begin position="78"/>
        <end position="101"/>
    </location>
</feature>
<dbReference type="NCBIfam" id="NF038066">
    <property type="entry name" value="MptB"/>
    <property type="match status" value="1"/>
</dbReference>
<evidence type="ECO:0000256" key="8">
    <source>
        <dbReference type="SAM" id="MobiDB-lite"/>
    </source>
</evidence>
<evidence type="ECO:0000256" key="6">
    <source>
        <dbReference type="ARBA" id="ARBA00023136"/>
    </source>
</evidence>
<sequence length="595" mass="62367">MITPLHRLWAPFRREIPRLGLPGSRSAGLHVEPTQADTAARDDAPAPPTTPAGEAPTAPPPASQPTPTESRVFFALRWLGTVGAFLISVGGLGAGALPVVGNPFDSLPLGSVMSRMLQTSSALTMAGVGLLVTAWLLMAPLVGVPLWGGWRRFTTRRDDSTAPDPARASGVVSVRQLWATYAGWVIPLILTAPLFTQDIYSYLAQGSIAAHGMDPYAAGPVQLLGADNELARSVPFIWANSPSPYGPVATGIAAAISSATHDSILFGVIAHRLLAVCGVALSGWAIVRLARRCHVVPAAALWLGILNPISVLHLIGGIHNEAIMLGCILTGMELSLAALDRLAAGTSWLRTCVPMFTCGGALISCAGMVKVTGFIALGFAGMALARTLMSHRGWGAVRAVAAAAAFQLAVLLGSIALVTAVTGVGLGWLGAQGGAATVRSWLSLSTAVGVAWGFLGMLLGLGDHTDAILGVTRTTGVFIALVFLIRMLRATLRGTIHPVGGLGIATFVLVVFFPVVQPWYVLWAIFPLAPWANRFIFRVWVIGYSAVMSIMVLPRGLGLPPGTVAVIYAGAVLSFLAILWLWRAALSRFGERVLH</sequence>
<reference evidence="10 11" key="1">
    <citation type="submission" date="2020-10" db="EMBL/GenBank/DDBJ databases">
        <title>Complete genome sequence of Corynebacterium massiliense DSM 45435, type strain of Corynebacterium massiliense.</title>
        <authorList>
            <person name="Busche T."/>
            <person name="Kalinowski J."/>
            <person name="Ruckert C."/>
        </authorList>
    </citation>
    <scope>NUCLEOTIDE SEQUENCE [LARGE SCALE GENOMIC DNA]</scope>
    <source>
        <strain evidence="10 11">DSM 45435</strain>
    </source>
</reference>
<dbReference type="InterPro" id="IPR049829">
    <property type="entry name" value="MptA/B-like"/>
</dbReference>
<comment type="subcellular location">
    <subcellularLocation>
        <location evidence="1">Membrane</location>
        <topology evidence="1">Multi-pass membrane protein</topology>
    </subcellularLocation>
</comment>
<dbReference type="EMBL" id="CP063189">
    <property type="protein sequence ID" value="WCZ32552.1"/>
    <property type="molecule type" value="Genomic_DNA"/>
</dbReference>